<dbReference type="Pfam" id="PF02782">
    <property type="entry name" value="FGGY_C"/>
    <property type="match status" value="1"/>
</dbReference>
<dbReference type="InterPro" id="IPR018485">
    <property type="entry name" value="FGGY_C"/>
</dbReference>
<dbReference type="AlphaFoldDB" id="A0A7W5G826"/>
<proteinExistence type="inferred from homology"/>
<evidence type="ECO:0000256" key="4">
    <source>
        <dbReference type="RuleBase" id="RU003733"/>
    </source>
</evidence>
<protein>
    <submittedName>
        <fullName evidence="7">Sugar (Pentulose or hexulose) kinase</fullName>
    </submittedName>
</protein>
<dbReference type="PANTHER" id="PTHR43095">
    <property type="entry name" value="SUGAR KINASE"/>
    <property type="match status" value="1"/>
</dbReference>
<dbReference type="RefSeq" id="WP_183558756.1">
    <property type="nucleotide sequence ID" value="NZ_CBCSLB010000004.1"/>
</dbReference>
<evidence type="ECO:0000256" key="2">
    <source>
        <dbReference type="ARBA" id="ARBA00022679"/>
    </source>
</evidence>
<dbReference type="PANTHER" id="PTHR43095:SF5">
    <property type="entry name" value="XYLULOSE KINASE"/>
    <property type="match status" value="1"/>
</dbReference>
<evidence type="ECO:0000313" key="7">
    <source>
        <dbReference type="EMBL" id="MBB3150594.1"/>
    </source>
</evidence>
<dbReference type="InterPro" id="IPR000577">
    <property type="entry name" value="Carb_kinase_FGGY"/>
</dbReference>
<evidence type="ECO:0000256" key="3">
    <source>
        <dbReference type="ARBA" id="ARBA00022777"/>
    </source>
</evidence>
<dbReference type="InterPro" id="IPR043129">
    <property type="entry name" value="ATPase_NBD"/>
</dbReference>
<organism evidence="7 8">
    <name type="scientific">Paenibacillus endophyticus</name>
    <dbReference type="NCBI Taxonomy" id="1294268"/>
    <lineage>
        <taxon>Bacteria</taxon>
        <taxon>Bacillati</taxon>
        <taxon>Bacillota</taxon>
        <taxon>Bacilli</taxon>
        <taxon>Bacillales</taxon>
        <taxon>Paenibacillaceae</taxon>
        <taxon>Paenibacillus</taxon>
    </lineage>
</organism>
<dbReference type="Gene3D" id="3.30.420.40">
    <property type="match status" value="2"/>
</dbReference>
<dbReference type="Proteomes" id="UP000518605">
    <property type="component" value="Unassembled WGS sequence"/>
</dbReference>
<dbReference type="EMBL" id="JACHXW010000002">
    <property type="protein sequence ID" value="MBB3150594.1"/>
    <property type="molecule type" value="Genomic_DNA"/>
</dbReference>
<keyword evidence="2 4" id="KW-0808">Transferase</keyword>
<dbReference type="InterPro" id="IPR018483">
    <property type="entry name" value="Carb_kinase_FGGY_CS"/>
</dbReference>
<dbReference type="SUPFAM" id="SSF53067">
    <property type="entry name" value="Actin-like ATPase domain"/>
    <property type="match status" value="2"/>
</dbReference>
<comment type="caution">
    <text evidence="7">The sequence shown here is derived from an EMBL/GenBank/DDBJ whole genome shotgun (WGS) entry which is preliminary data.</text>
</comment>
<dbReference type="GO" id="GO:0005975">
    <property type="term" value="P:carbohydrate metabolic process"/>
    <property type="evidence" value="ECO:0007669"/>
    <property type="project" value="InterPro"/>
</dbReference>
<dbReference type="InterPro" id="IPR050406">
    <property type="entry name" value="FGGY_Carb_Kinase"/>
</dbReference>
<dbReference type="Pfam" id="PF00370">
    <property type="entry name" value="FGGY_N"/>
    <property type="match status" value="1"/>
</dbReference>
<dbReference type="CDD" id="cd07773">
    <property type="entry name" value="ASKHA_NBD_FGGY_FK"/>
    <property type="match status" value="1"/>
</dbReference>
<keyword evidence="8" id="KW-1185">Reference proteome</keyword>
<gene>
    <name evidence="7" type="ORF">FHS16_000628</name>
</gene>
<keyword evidence="3 4" id="KW-0418">Kinase</keyword>
<reference evidence="7 8" key="1">
    <citation type="submission" date="2020-08" db="EMBL/GenBank/DDBJ databases">
        <title>Genomic Encyclopedia of Type Strains, Phase III (KMG-III): the genomes of soil and plant-associated and newly described type strains.</title>
        <authorList>
            <person name="Whitman W."/>
        </authorList>
    </citation>
    <scope>NUCLEOTIDE SEQUENCE [LARGE SCALE GENOMIC DNA]</scope>
    <source>
        <strain evidence="7 8">CECT 8234</strain>
    </source>
</reference>
<dbReference type="PROSITE" id="PS00445">
    <property type="entry name" value="FGGY_KINASES_2"/>
    <property type="match status" value="1"/>
</dbReference>
<comment type="similarity">
    <text evidence="1 4">Belongs to the FGGY kinase family.</text>
</comment>
<evidence type="ECO:0000259" key="5">
    <source>
        <dbReference type="Pfam" id="PF00370"/>
    </source>
</evidence>
<dbReference type="InterPro" id="IPR018484">
    <property type="entry name" value="FGGY_N"/>
</dbReference>
<dbReference type="PIRSF" id="PIRSF000538">
    <property type="entry name" value="GlpK"/>
    <property type="match status" value="1"/>
</dbReference>
<evidence type="ECO:0000259" key="6">
    <source>
        <dbReference type="Pfam" id="PF02782"/>
    </source>
</evidence>
<feature type="domain" description="Carbohydrate kinase FGGY N-terminal" evidence="5">
    <location>
        <begin position="1"/>
        <end position="241"/>
    </location>
</feature>
<name>A0A7W5G826_9BACL</name>
<feature type="domain" description="Carbohydrate kinase FGGY C-terminal" evidence="6">
    <location>
        <begin position="253"/>
        <end position="445"/>
    </location>
</feature>
<dbReference type="GO" id="GO:0016301">
    <property type="term" value="F:kinase activity"/>
    <property type="evidence" value="ECO:0007669"/>
    <property type="project" value="UniProtKB-KW"/>
</dbReference>
<evidence type="ECO:0000313" key="8">
    <source>
        <dbReference type="Proteomes" id="UP000518605"/>
    </source>
</evidence>
<accession>A0A7W5G826</accession>
<dbReference type="GO" id="GO:0016773">
    <property type="term" value="F:phosphotransferase activity, alcohol group as acceptor"/>
    <property type="evidence" value="ECO:0007669"/>
    <property type="project" value="InterPro"/>
</dbReference>
<evidence type="ECO:0000256" key="1">
    <source>
        <dbReference type="ARBA" id="ARBA00009156"/>
    </source>
</evidence>
<sequence length="509" mass="56210">MLLAIDIGTTNIKVGLVGEYGNVIARRERVNRKLRHKQGYVYYDPEQLWQMTASLIKETTESAGVPEIRAIGITSMAESGVLIGRKNGEPKSHLIPWFDTLSIPQAETIEQEINVRERFIQTGMVPSFKQGLAKLLWLRELNPESLEGSVWLSASAFIAFRLTGCFAEEYTLAARTFAFRIDERKWDEALIRHFGLNIELFPPAIPTGASVGTVMGQAAEDLGLQGDTLVCLAGHDHICASLIAQDKDLGGVYNSMGTAETLVGIFEDRPLRNDDYCSGLSFGLHPLKDRMYWIGGHSSSGGSVEWLRELISDGELTYEQLITLLEQIPSDSGPTGILYFPYLSGSGAPHTNHYARAAFVGLSALHSKAEILKALLEGNAYQLEMLRRQAEKISGQPIKQMTVVGGGAKNPIWLQIKADVSDVTLRVPSMADATILAAAVIAGVGAKVYTTYEEAMTEIERPASRLIHSHPERHGQYKQVYEQGFAALSGPILRYDEWQHKRGMESYIK</sequence>